<keyword evidence="2" id="KW-0472">Membrane</keyword>
<feature type="domain" description="HPP transmembrane region" evidence="3">
    <location>
        <begin position="43"/>
        <end position="215"/>
    </location>
</feature>
<feature type="region of interest" description="Disordered" evidence="1">
    <location>
        <begin position="229"/>
        <end position="265"/>
    </location>
</feature>
<reference evidence="5" key="1">
    <citation type="journal article" date="2020" name="Stud. Mycol.">
        <title>101 Dothideomycetes genomes: A test case for predicting lifestyles and emergence of pathogens.</title>
        <authorList>
            <person name="Haridas S."/>
            <person name="Albert R."/>
            <person name="Binder M."/>
            <person name="Bloem J."/>
            <person name="LaButti K."/>
            <person name="Salamov A."/>
            <person name="Andreopoulos B."/>
            <person name="Baker S."/>
            <person name="Barry K."/>
            <person name="Bills G."/>
            <person name="Bluhm B."/>
            <person name="Cannon C."/>
            <person name="Castanera R."/>
            <person name="Culley D."/>
            <person name="Daum C."/>
            <person name="Ezra D."/>
            <person name="Gonzalez J."/>
            <person name="Henrissat B."/>
            <person name="Kuo A."/>
            <person name="Liang C."/>
            <person name="Lipzen A."/>
            <person name="Lutzoni F."/>
            <person name="Magnuson J."/>
            <person name="Mondo S."/>
            <person name="Nolan M."/>
            <person name="Ohm R."/>
            <person name="Pangilinan J."/>
            <person name="Park H.-J."/>
            <person name="Ramirez L."/>
            <person name="Alfaro M."/>
            <person name="Sun H."/>
            <person name="Tritt A."/>
            <person name="Yoshinaga Y."/>
            <person name="Zwiers L.-H."/>
            <person name="Turgeon B."/>
            <person name="Goodwin S."/>
            <person name="Spatafora J."/>
            <person name="Crous P."/>
            <person name="Grigoriev I."/>
        </authorList>
    </citation>
    <scope>NUCLEOTIDE SEQUENCE [LARGE SCALE GENOMIC DNA]</scope>
    <source>
        <strain evidence="5">CBS 304.66</strain>
    </source>
</reference>
<dbReference type="PANTHER" id="PTHR33741:SF5">
    <property type="entry name" value="TRANSMEMBRANE PROTEIN DDB_G0269096-RELATED"/>
    <property type="match status" value="1"/>
</dbReference>
<keyword evidence="2" id="KW-0812">Transmembrane</keyword>
<keyword evidence="2" id="KW-1133">Transmembrane helix</keyword>
<feature type="transmembrane region" description="Helical" evidence="2">
    <location>
        <begin position="79"/>
        <end position="97"/>
    </location>
</feature>
<evidence type="ECO:0000259" key="3">
    <source>
        <dbReference type="Pfam" id="PF04982"/>
    </source>
</evidence>
<dbReference type="InterPro" id="IPR007065">
    <property type="entry name" value="HPP"/>
</dbReference>
<comment type="caution">
    <text evidence="4">The sequence shown here is derived from an EMBL/GenBank/DDBJ whole genome shotgun (WGS) entry which is preliminary data.</text>
</comment>
<keyword evidence="5" id="KW-1185">Reference proteome</keyword>
<evidence type="ECO:0000313" key="5">
    <source>
        <dbReference type="Proteomes" id="UP000800093"/>
    </source>
</evidence>
<feature type="transmembrane region" description="Helical" evidence="2">
    <location>
        <begin position="141"/>
        <end position="161"/>
    </location>
</feature>
<dbReference type="AlphaFoldDB" id="A0A9P4JXN4"/>
<dbReference type="InterPro" id="IPR058581">
    <property type="entry name" value="TM_HPP"/>
</dbReference>
<accession>A0A9P4JXN4</accession>
<sequence length="265" mass="28929">MEGKIFKLDPFVEAERRVQSGLSRLPPIVSHFLGYRSLEPLPSPTWMVCLWSFIGAFGGIGILFAVFDYHGFLLDEHSTPGIVASYGASAILCYGAIDVPLAQPRALIFGHFLSALIGVIIQSIFKFSYYSLDSLNGGRKYDLQWLAGSLAVSIALVVMHLTKTTHPPAGATALLPVLDPHMISRKWMFLPLVLVSSLLVLASALLVNNIQRRYPVFWIVPIPKSAQASRTHDRDSTPSPDAAEVVHPPQKEVGNGLGDLEAART</sequence>
<feature type="transmembrane region" description="Helical" evidence="2">
    <location>
        <begin position="187"/>
        <end position="207"/>
    </location>
</feature>
<dbReference type="EMBL" id="ML986765">
    <property type="protein sequence ID" value="KAF2258406.1"/>
    <property type="molecule type" value="Genomic_DNA"/>
</dbReference>
<organism evidence="4 5">
    <name type="scientific">Lojkania enalia</name>
    <dbReference type="NCBI Taxonomy" id="147567"/>
    <lineage>
        <taxon>Eukaryota</taxon>
        <taxon>Fungi</taxon>
        <taxon>Dikarya</taxon>
        <taxon>Ascomycota</taxon>
        <taxon>Pezizomycotina</taxon>
        <taxon>Dothideomycetes</taxon>
        <taxon>Pleosporomycetidae</taxon>
        <taxon>Pleosporales</taxon>
        <taxon>Pleosporales incertae sedis</taxon>
        <taxon>Lojkania</taxon>
    </lineage>
</organism>
<evidence type="ECO:0000256" key="1">
    <source>
        <dbReference type="SAM" id="MobiDB-lite"/>
    </source>
</evidence>
<feature type="transmembrane region" description="Helical" evidence="2">
    <location>
        <begin position="109"/>
        <end position="129"/>
    </location>
</feature>
<dbReference type="Pfam" id="PF04982">
    <property type="entry name" value="TM_HPP"/>
    <property type="match status" value="1"/>
</dbReference>
<dbReference type="OrthoDB" id="2016548at2759"/>
<feature type="transmembrane region" description="Helical" evidence="2">
    <location>
        <begin position="45"/>
        <end position="67"/>
    </location>
</feature>
<name>A0A9P4JXN4_9PLEO</name>
<protein>
    <recommendedName>
        <fullName evidence="3">HPP transmembrane region domain-containing protein</fullName>
    </recommendedName>
</protein>
<dbReference type="PANTHER" id="PTHR33741">
    <property type="entry name" value="TRANSMEMBRANE PROTEIN DDB_G0269096-RELATED"/>
    <property type="match status" value="1"/>
</dbReference>
<gene>
    <name evidence="4" type="ORF">CC78DRAFT_526317</name>
</gene>
<proteinExistence type="predicted"/>
<evidence type="ECO:0000313" key="4">
    <source>
        <dbReference type="EMBL" id="KAF2258406.1"/>
    </source>
</evidence>
<evidence type="ECO:0000256" key="2">
    <source>
        <dbReference type="SAM" id="Phobius"/>
    </source>
</evidence>
<dbReference type="Proteomes" id="UP000800093">
    <property type="component" value="Unassembled WGS sequence"/>
</dbReference>